<dbReference type="InterPro" id="IPR001932">
    <property type="entry name" value="PPM-type_phosphatase-like_dom"/>
</dbReference>
<organism evidence="2 3">
    <name type="scientific">Eruca vesicaria subsp. sativa</name>
    <name type="common">Garden rocket</name>
    <name type="synonym">Eruca sativa</name>
    <dbReference type="NCBI Taxonomy" id="29727"/>
    <lineage>
        <taxon>Eukaryota</taxon>
        <taxon>Viridiplantae</taxon>
        <taxon>Streptophyta</taxon>
        <taxon>Embryophyta</taxon>
        <taxon>Tracheophyta</taxon>
        <taxon>Spermatophyta</taxon>
        <taxon>Magnoliopsida</taxon>
        <taxon>eudicotyledons</taxon>
        <taxon>Gunneridae</taxon>
        <taxon>Pentapetalae</taxon>
        <taxon>rosids</taxon>
        <taxon>malvids</taxon>
        <taxon>Brassicales</taxon>
        <taxon>Brassicaceae</taxon>
        <taxon>Brassiceae</taxon>
        <taxon>Eruca</taxon>
    </lineage>
</organism>
<dbReference type="PROSITE" id="PS51746">
    <property type="entry name" value="PPM_2"/>
    <property type="match status" value="1"/>
</dbReference>
<dbReference type="InterPro" id="IPR036457">
    <property type="entry name" value="PPM-type-like_dom_sf"/>
</dbReference>
<dbReference type="SUPFAM" id="SSF81606">
    <property type="entry name" value="PP2C-like"/>
    <property type="match status" value="1"/>
</dbReference>
<dbReference type="Gene3D" id="3.60.40.10">
    <property type="entry name" value="PPM-type phosphatase domain"/>
    <property type="match status" value="1"/>
</dbReference>
<dbReference type="EMBL" id="CAKOAT010056378">
    <property type="protein sequence ID" value="CAH8302244.1"/>
    <property type="molecule type" value="Genomic_DNA"/>
</dbReference>
<dbReference type="CDD" id="cd00143">
    <property type="entry name" value="PP2Cc"/>
    <property type="match status" value="1"/>
</dbReference>
<dbReference type="Proteomes" id="UP001642260">
    <property type="component" value="Unassembled WGS sequence"/>
</dbReference>
<sequence>MGHCFSLPSSSSEIHEENEYDGNAVVCYGDEFGLDHHRPLHRPGSICSVQGTKALNQDNAILYLGYGTGNAELCAVFDGHGKNGHLVSKMARNRLPLLLLTIKKELNEEPQVCEEDEVSKWEQACFNAFRLIDRELLLQVFNCSFSGSTAVVAITQGDDLMIANLGDSRAVLGTMTEDGEICAVQLTSDLTPDVPSEAERIRACKGRVHAMKAEPSSQRVWLPNQDIPGLAMSRAFGDFRLKDHGVIAVPEITHHQITSKDRFLVLASDGVWDMLSNDEVVSLIWSSGKSQDMAAKMVAEAAEAAWKKKLKSKKIDDITVICLFLQNKERPSCTSDM</sequence>
<dbReference type="InterPro" id="IPR015655">
    <property type="entry name" value="PP2C"/>
</dbReference>
<reference evidence="2 3" key="1">
    <citation type="submission" date="2022-03" db="EMBL/GenBank/DDBJ databases">
        <authorList>
            <person name="Macdonald S."/>
            <person name="Ahmed S."/>
            <person name="Newling K."/>
        </authorList>
    </citation>
    <scope>NUCLEOTIDE SEQUENCE [LARGE SCALE GENOMIC DNA]</scope>
</reference>
<dbReference type="PANTHER" id="PTHR47992">
    <property type="entry name" value="PROTEIN PHOSPHATASE"/>
    <property type="match status" value="1"/>
</dbReference>
<feature type="domain" description="PPM-type phosphatase" evidence="1">
    <location>
        <begin position="43"/>
        <end position="325"/>
    </location>
</feature>
<gene>
    <name evidence="2" type="ORF">ERUC_LOCUS3158</name>
</gene>
<proteinExistence type="predicted"/>
<protein>
    <recommendedName>
        <fullName evidence="1">PPM-type phosphatase domain-containing protein</fullName>
    </recommendedName>
</protein>
<comment type="caution">
    <text evidence="2">The sequence shown here is derived from an EMBL/GenBank/DDBJ whole genome shotgun (WGS) entry which is preliminary data.</text>
</comment>
<evidence type="ECO:0000313" key="3">
    <source>
        <dbReference type="Proteomes" id="UP001642260"/>
    </source>
</evidence>
<dbReference type="Pfam" id="PF00481">
    <property type="entry name" value="PP2C"/>
    <property type="match status" value="1"/>
</dbReference>
<evidence type="ECO:0000313" key="2">
    <source>
        <dbReference type="EMBL" id="CAH8302244.1"/>
    </source>
</evidence>
<dbReference type="AlphaFoldDB" id="A0ABC8IV03"/>
<evidence type="ECO:0000259" key="1">
    <source>
        <dbReference type="PROSITE" id="PS51746"/>
    </source>
</evidence>
<accession>A0ABC8IV03</accession>
<name>A0ABC8IV03_ERUVS</name>
<dbReference type="SMART" id="SM00332">
    <property type="entry name" value="PP2Cc"/>
    <property type="match status" value="1"/>
</dbReference>
<keyword evidence="3" id="KW-1185">Reference proteome</keyword>